<dbReference type="InterPro" id="IPR044068">
    <property type="entry name" value="CB"/>
</dbReference>
<dbReference type="InterPro" id="IPR011010">
    <property type="entry name" value="DNA_brk_join_enz"/>
</dbReference>
<evidence type="ECO:0000256" key="9">
    <source>
        <dbReference type="ARBA" id="ARBA00023172"/>
    </source>
</evidence>
<dbReference type="InterPro" id="IPR050090">
    <property type="entry name" value="Tyrosine_recombinase_XerCD"/>
</dbReference>
<dbReference type="InterPro" id="IPR011932">
    <property type="entry name" value="Recomb_XerD"/>
</dbReference>
<dbReference type="Pfam" id="PF00589">
    <property type="entry name" value="Phage_integrase"/>
    <property type="match status" value="1"/>
</dbReference>
<dbReference type="InterPro" id="IPR013762">
    <property type="entry name" value="Integrase-like_cat_sf"/>
</dbReference>
<dbReference type="InterPro" id="IPR010998">
    <property type="entry name" value="Integrase_recombinase_N"/>
</dbReference>
<feature type="active site" evidence="11">
    <location>
        <position position="246"/>
    </location>
</feature>
<keyword evidence="7 11" id="KW-0229">DNA integration</keyword>
<gene>
    <name evidence="11" type="primary">xerD</name>
    <name evidence="14" type="ORF">AOX59_04940</name>
</gene>
<dbReference type="AlphaFoldDB" id="A0A0U4DRN8"/>
<protein>
    <recommendedName>
        <fullName evidence="3 11">Tyrosine recombinase XerD</fullName>
    </recommendedName>
</protein>
<dbReference type="GO" id="GO:0051301">
    <property type="term" value="P:cell division"/>
    <property type="evidence" value="ECO:0007669"/>
    <property type="project" value="UniProtKB-KW"/>
</dbReference>
<comment type="subunit">
    <text evidence="11">Forms a cyclic heterotetrameric complex composed of two molecules of XerC and two molecules of XerD.</text>
</comment>
<dbReference type="GO" id="GO:0006313">
    <property type="term" value="P:DNA transposition"/>
    <property type="evidence" value="ECO:0007669"/>
    <property type="project" value="UniProtKB-UniRule"/>
</dbReference>
<accession>A0A0U4DRN8</accession>
<keyword evidence="6 11" id="KW-0159">Chromosome partition</keyword>
<feature type="active site" evidence="11">
    <location>
        <position position="269"/>
    </location>
</feature>
<evidence type="ECO:0000256" key="1">
    <source>
        <dbReference type="ARBA" id="ARBA00004496"/>
    </source>
</evidence>
<evidence type="ECO:0000256" key="2">
    <source>
        <dbReference type="ARBA" id="ARBA00010450"/>
    </source>
</evidence>
<dbReference type="KEGG" id="lao:AOX59_04940"/>
<dbReference type="NCBIfam" id="TIGR02225">
    <property type="entry name" value="recomb_XerD"/>
    <property type="match status" value="1"/>
</dbReference>
<dbReference type="InterPro" id="IPR023009">
    <property type="entry name" value="Tyrosine_recombinase_XerC/XerD"/>
</dbReference>
<evidence type="ECO:0000256" key="8">
    <source>
        <dbReference type="ARBA" id="ARBA00023125"/>
    </source>
</evidence>
<evidence type="ECO:0000256" key="6">
    <source>
        <dbReference type="ARBA" id="ARBA00022829"/>
    </source>
</evidence>
<evidence type="ECO:0000259" key="13">
    <source>
        <dbReference type="PROSITE" id="PS51900"/>
    </source>
</evidence>
<dbReference type="RefSeq" id="WP_068442690.1">
    <property type="nucleotide sequence ID" value="NZ_CP013862.1"/>
</dbReference>
<dbReference type="Gene3D" id="1.10.150.130">
    <property type="match status" value="1"/>
</dbReference>
<dbReference type="NCBIfam" id="NF001399">
    <property type="entry name" value="PRK00283.1"/>
    <property type="match status" value="1"/>
</dbReference>
<keyword evidence="4 11" id="KW-0963">Cytoplasm</keyword>
<dbReference type="PROSITE" id="PS51900">
    <property type="entry name" value="CB"/>
    <property type="match status" value="1"/>
</dbReference>
<name>A0A0U4DRN8_9BACI</name>
<dbReference type="STRING" id="1472767.AOX59_04940"/>
<evidence type="ECO:0000256" key="5">
    <source>
        <dbReference type="ARBA" id="ARBA00022618"/>
    </source>
</evidence>
<dbReference type="SUPFAM" id="SSF56349">
    <property type="entry name" value="DNA breaking-rejoining enzymes"/>
    <property type="match status" value="1"/>
</dbReference>
<evidence type="ECO:0000259" key="12">
    <source>
        <dbReference type="PROSITE" id="PS51898"/>
    </source>
</evidence>
<dbReference type="PANTHER" id="PTHR30349:SF81">
    <property type="entry name" value="TYROSINE RECOMBINASE XERC"/>
    <property type="match status" value="1"/>
</dbReference>
<dbReference type="EMBL" id="CP013862">
    <property type="protein sequence ID" value="ALX48008.1"/>
    <property type="molecule type" value="Genomic_DNA"/>
</dbReference>
<dbReference type="GO" id="GO:0007059">
    <property type="term" value="P:chromosome segregation"/>
    <property type="evidence" value="ECO:0007669"/>
    <property type="project" value="UniProtKB-UniRule"/>
</dbReference>
<evidence type="ECO:0000256" key="10">
    <source>
        <dbReference type="ARBA" id="ARBA00023306"/>
    </source>
</evidence>
<dbReference type="NCBIfam" id="NF040815">
    <property type="entry name" value="recomb_XerA_Arch"/>
    <property type="match status" value="1"/>
</dbReference>
<feature type="active site" evidence="11">
    <location>
        <position position="243"/>
    </location>
</feature>
<dbReference type="GO" id="GO:0005737">
    <property type="term" value="C:cytoplasm"/>
    <property type="evidence" value="ECO:0007669"/>
    <property type="project" value="UniProtKB-SubCell"/>
</dbReference>
<evidence type="ECO:0000313" key="15">
    <source>
        <dbReference type="Proteomes" id="UP000050331"/>
    </source>
</evidence>
<feature type="active site" description="O-(3'-phospho-DNA)-tyrosine intermediate" evidence="11">
    <location>
        <position position="278"/>
    </location>
</feature>
<evidence type="ECO:0000256" key="11">
    <source>
        <dbReference type="HAMAP-Rule" id="MF_01807"/>
    </source>
</evidence>
<evidence type="ECO:0000256" key="4">
    <source>
        <dbReference type="ARBA" id="ARBA00022490"/>
    </source>
</evidence>
<reference evidence="14 15" key="1">
    <citation type="submission" date="2016-01" db="EMBL/GenBank/DDBJ databases">
        <title>Complete genome sequence of strain Lentibacillus amyloliquefaciens LAM0015T isolated from saline sediment.</title>
        <authorList>
            <person name="Wang J.-L."/>
            <person name="He M.-X."/>
        </authorList>
    </citation>
    <scope>NUCLEOTIDE SEQUENCE [LARGE SCALE GENOMIC DNA]</scope>
    <source>
        <strain evidence="14 15">LAM0015</strain>
    </source>
</reference>
<feature type="active site" evidence="11">
    <location>
        <position position="171"/>
    </location>
</feature>
<dbReference type="GO" id="GO:0003677">
    <property type="term" value="F:DNA binding"/>
    <property type="evidence" value="ECO:0007669"/>
    <property type="project" value="UniProtKB-UniRule"/>
</dbReference>
<dbReference type="HAMAP" id="MF_01807">
    <property type="entry name" value="Recomb_XerD"/>
    <property type="match status" value="1"/>
</dbReference>
<evidence type="ECO:0000313" key="14">
    <source>
        <dbReference type="EMBL" id="ALX48008.1"/>
    </source>
</evidence>
<dbReference type="OrthoDB" id="9801717at2"/>
<feature type="domain" description="Core-binding (CB)" evidence="13">
    <location>
        <begin position="1"/>
        <end position="87"/>
    </location>
</feature>
<dbReference type="InterPro" id="IPR002104">
    <property type="entry name" value="Integrase_catalytic"/>
</dbReference>
<dbReference type="Proteomes" id="UP000050331">
    <property type="component" value="Chromosome"/>
</dbReference>
<comment type="similarity">
    <text evidence="2 11">Belongs to the 'phage' integrase family. XerD subfamily.</text>
</comment>
<feature type="domain" description="Tyr recombinase" evidence="12">
    <location>
        <begin position="108"/>
        <end position="291"/>
    </location>
</feature>
<evidence type="ECO:0000256" key="3">
    <source>
        <dbReference type="ARBA" id="ARBA00015810"/>
    </source>
</evidence>
<dbReference type="PROSITE" id="PS51898">
    <property type="entry name" value="TYR_RECOMBINASE"/>
    <property type="match status" value="1"/>
</dbReference>
<dbReference type="GO" id="GO:0009037">
    <property type="term" value="F:tyrosine-based site-specific recombinase activity"/>
    <property type="evidence" value="ECO:0007669"/>
    <property type="project" value="UniProtKB-UniRule"/>
</dbReference>
<dbReference type="Gene3D" id="1.10.443.10">
    <property type="entry name" value="Intergrase catalytic core"/>
    <property type="match status" value="1"/>
</dbReference>
<dbReference type="HAMAP" id="MF_01808">
    <property type="entry name" value="Recomb_XerC_XerD"/>
    <property type="match status" value="1"/>
</dbReference>
<keyword evidence="10 11" id="KW-0131">Cell cycle</keyword>
<dbReference type="PANTHER" id="PTHR30349">
    <property type="entry name" value="PHAGE INTEGRASE-RELATED"/>
    <property type="match status" value="1"/>
</dbReference>
<organism evidence="14 15">
    <name type="scientific">Lentibacillus amyloliquefaciens</name>
    <dbReference type="NCBI Taxonomy" id="1472767"/>
    <lineage>
        <taxon>Bacteria</taxon>
        <taxon>Bacillati</taxon>
        <taxon>Bacillota</taxon>
        <taxon>Bacilli</taxon>
        <taxon>Bacillales</taxon>
        <taxon>Bacillaceae</taxon>
        <taxon>Lentibacillus</taxon>
    </lineage>
</organism>
<dbReference type="InterPro" id="IPR004107">
    <property type="entry name" value="Integrase_SAM-like_N"/>
</dbReference>
<keyword evidence="5 11" id="KW-0132">Cell division</keyword>
<keyword evidence="9 11" id="KW-0233">DNA recombination</keyword>
<dbReference type="CDD" id="cd00798">
    <property type="entry name" value="INT_XerDC_C"/>
    <property type="match status" value="1"/>
</dbReference>
<evidence type="ECO:0000256" key="7">
    <source>
        <dbReference type="ARBA" id="ARBA00022908"/>
    </source>
</evidence>
<feature type="active site" evidence="11">
    <location>
        <position position="147"/>
    </location>
</feature>
<comment type="subcellular location">
    <subcellularLocation>
        <location evidence="1 11">Cytoplasm</location>
    </subcellularLocation>
</comment>
<keyword evidence="8 11" id="KW-0238">DNA-binding</keyword>
<keyword evidence="15" id="KW-1185">Reference proteome</keyword>
<comment type="function">
    <text evidence="11">Site-specific tyrosine recombinase, which acts by catalyzing the cutting and rejoining of the recombining DNA molecules. The XerC-XerD complex is essential to convert dimers of the bacterial chromosome into monomers to permit their segregation at cell division. It also contributes to the segregational stability of plasmids.</text>
</comment>
<dbReference type="Pfam" id="PF02899">
    <property type="entry name" value="Phage_int_SAM_1"/>
    <property type="match status" value="1"/>
</dbReference>
<sequence>MLKPAFDDFFHYLLVEQGVSENTLKSYQRDLKNYMQYVEKVSQKTDWNEAGRTDIIGFLQKLKDDGKSAATISRTISSIRGFHHFLIREQLVDHDASIHIETPKKERKLPAALSSQDVEGLLSINSGTPLKTRNKAMLELMYATGLRVTELVSLKVSDLHLTMGFVQCMGKGSRERIVPLGDVAKQTVDDYLQKARGQLVKRGEDQNALFVNQHGRPLSRQGFWKILKGIARDTGIKKEITPHTLRHSFATHLLENGADLRSVQEMLGHADISTTQIYTHITKSRLKDIYQSYHPRA</sequence>
<proteinExistence type="inferred from homology"/>